<reference evidence="10" key="1">
    <citation type="submission" date="2023-06" db="EMBL/GenBank/DDBJ databases">
        <authorList>
            <person name="Delattre M."/>
        </authorList>
    </citation>
    <scope>NUCLEOTIDE SEQUENCE</scope>
    <source>
        <strain evidence="10">AF72</strain>
    </source>
</reference>
<dbReference type="EMBL" id="CATQJA010002709">
    <property type="protein sequence ID" value="CAJ0586835.1"/>
    <property type="molecule type" value="Genomic_DNA"/>
</dbReference>
<dbReference type="PROSITE" id="PS00028">
    <property type="entry name" value="ZINC_FINGER_C2H2_1"/>
    <property type="match status" value="1"/>
</dbReference>
<dbReference type="InterPro" id="IPR050331">
    <property type="entry name" value="Zinc_finger"/>
</dbReference>
<comment type="subcellular location">
    <subcellularLocation>
        <location evidence="1">Nucleus</location>
    </subcellularLocation>
</comment>
<feature type="region of interest" description="Disordered" evidence="8">
    <location>
        <begin position="67"/>
        <end position="124"/>
    </location>
</feature>
<dbReference type="GO" id="GO:0005634">
    <property type="term" value="C:nucleus"/>
    <property type="evidence" value="ECO:0007669"/>
    <property type="project" value="UniProtKB-SubCell"/>
</dbReference>
<dbReference type="AlphaFoldDB" id="A0AA36GDA0"/>
<comment type="caution">
    <text evidence="10">The sequence shown here is derived from an EMBL/GenBank/DDBJ whole genome shotgun (WGS) entry which is preliminary data.</text>
</comment>
<feature type="compositionally biased region" description="Low complexity" evidence="8">
    <location>
        <begin position="355"/>
        <end position="366"/>
    </location>
</feature>
<feature type="compositionally biased region" description="Polar residues" evidence="8">
    <location>
        <begin position="530"/>
        <end position="542"/>
    </location>
</feature>
<evidence type="ECO:0000256" key="3">
    <source>
        <dbReference type="ARBA" id="ARBA00022737"/>
    </source>
</evidence>
<feature type="compositionally biased region" description="Low complexity" evidence="8">
    <location>
        <begin position="102"/>
        <end position="112"/>
    </location>
</feature>
<feature type="region of interest" description="Disordered" evidence="8">
    <location>
        <begin position="525"/>
        <end position="549"/>
    </location>
</feature>
<dbReference type="GO" id="GO:0010468">
    <property type="term" value="P:regulation of gene expression"/>
    <property type="evidence" value="ECO:0007669"/>
    <property type="project" value="TreeGrafter"/>
</dbReference>
<feature type="region of interest" description="Disordered" evidence="8">
    <location>
        <begin position="1"/>
        <end position="35"/>
    </location>
</feature>
<feature type="region of interest" description="Disordered" evidence="8">
    <location>
        <begin position="352"/>
        <end position="383"/>
    </location>
</feature>
<dbReference type="GO" id="GO:0008270">
    <property type="term" value="F:zinc ion binding"/>
    <property type="evidence" value="ECO:0007669"/>
    <property type="project" value="UniProtKB-KW"/>
</dbReference>
<feature type="compositionally biased region" description="Low complexity" evidence="8">
    <location>
        <begin position="770"/>
        <end position="785"/>
    </location>
</feature>
<dbReference type="InterPro" id="IPR013087">
    <property type="entry name" value="Znf_C2H2_type"/>
</dbReference>
<evidence type="ECO:0000313" key="10">
    <source>
        <dbReference type="EMBL" id="CAJ0586835.1"/>
    </source>
</evidence>
<dbReference type="SMART" id="SM00355">
    <property type="entry name" value="ZnF_C2H2"/>
    <property type="match status" value="5"/>
</dbReference>
<feature type="domain" description="C2H2-type" evidence="9">
    <location>
        <begin position="919"/>
        <end position="942"/>
    </location>
</feature>
<feature type="domain" description="C2H2-type" evidence="9">
    <location>
        <begin position="261"/>
        <end position="290"/>
    </location>
</feature>
<evidence type="ECO:0000259" key="9">
    <source>
        <dbReference type="PROSITE" id="PS50157"/>
    </source>
</evidence>
<organism evidence="10 11">
    <name type="scientific">Mesorhabditis spiculigera</name>
    <dbReference type="NCBI Taxonomy" id="96644"/>
    <lineage>
        <taxon>Eukaryota</taxon>
        <taxon>Metazoa</taxon>
        <taxon>Ecdysozoa</taxon>
        <taxon>Nematoda</taxon>
        <taxon>Chromadorea</taxon>
        <taxon>Rhabditida</taxon>
        <taxon>Rhabditina</taxon>
        <taxon>Rhabditomorpha</taxon>
        <taxon>Rhabditoidea</taxon>
        <taxon>Rhabditidae</taxon>
        <taxon>Mesorhabditinae</taxon>
        <taxon>Mesorhabditis</taxon>
    </lineage>
</organism>
<evidence type="ECO:0000256" key="8">
    <source>
        <dbReference type="SAM" id="MobiDB-lite"/>
    </source>
</evidence>
<keyword evidence="5" id="KW-0862">Zinc</keyword>
<keyword evidence="2" id="KW-0479">Metal-binding</keyword>
<accession>A0AA36GDA0</accession>
<dbReference type="PROSITE" id="PS50157">
    <property type="entry name" value="ZINC_FINGER_C2H2_2"/>
    <property type="match status" value="2"/>
</dbReference>
<protein>
    <recommendedName>
        <fullName evidence="9">C2H2-type domain-containing protein</fullName>
    </recommendedName>
</protein>
<feature type="compositionally biased region" description="Polar residues" evidence="8">
    <location>
        <begin position="1148"/>
        <end position="1158"/>
    </location>
</feature>
<evidence type="ECO:0000256" key="6">
    <source>
        <dbReference type="ARBA" id="ARBA00023242"/>
    </source>
</evidence>
<feature type="region of interest" description="Disordered" evidence="8">
    <location>
        <begin position="1130"/>
        <end position="1205"/>
    </location>
</feature>
<feature type="compositionally biased region" description="Basic residues" evidence="8">
    <location>
        <begin position="1177"/>
        <end position="1198"/>
    </location>
</feature>
<gene>
    <name evidence="10" type="ORF">MSPICULIGERA_LOCUS24817</name>
</gene>
<evidence type="ECO:0000256" key="4">
    <source>
        <dbReference type="ARBA" id="ARBA00022771"/>
    </source>
</evidence>
<keyword evidence="4 7" id="KW-0863">Zinc-finger</keyword>
<evidence type="ECO:0000256" key="5">
    <source>
        <dbReference type="ARBA" id="ARBA00022833"/>
    </source>
</evidence>
<keyword evidence="6" id="KW-0539">Nucleus</keyword>
<keyword evidence="3" id="KW-0677">Repeat</keyword>
<dbReference type="Proteomes" id="UP001177023">
    <property type="component" value="Unassembled WGS sequence"/>
</dbReference>
<feature type="region of interest" description="Disordered" evidence="8">
    <location>
        <begin position="287"/>
        <end position="315"/>
    </location>
</feature>
<evidence type="ECO:0000313" key="11">
    <source>
        <dbReference type="Proteomes" id="UP001177023"/>
    </source>
</evidence>
<evidence type="ECO:0000256" key="7">
    <source>
        <dbReference type="PROSITE-ProRule" id="PRU00042"/>
    </source>
</evidence>
<feature type="region of interest" description="Disordered" evidence="8">
    <location>
        <begin position="765"/>
        <end position="816"/>
    </location>
</feature>
<dbReference type="PANTHER" id="PTHR16515:SF66">
    <property type="entry name" value="C2H2-TYPE DOMAIN-CONTAINING PROTEIN"/>
    <property type="match status" value="1"/>
</dbReference>
<name>A0AA36GDA0_9BILA</name>
<evidence type="ECO:0000256" key="2">
    <source>
        <dbReference type="ARBA" id="ARBA00022723"/>
    </source>
</evidence>
<dbReference type="Gene3D" id="3.30.160.60">
    <property type="entry name" value="Classic Zinc Finger"/>
    <property type="match status" value="1"/>
</dbReference>
<feature type="compositionally biased region" description="Low complexity" evidence="8">
    <location>
        <begin position="1160"/>
        <end position="1173"/>
    </location>
</feature>
<feature type="non-terminal residue" evidence="10">
    <location>
        <position position="1"/>
    </location>
</feature>
<evidence type="ECO:0000256" key="1">
    <source>
        <dbReference type="ARBA" id="ARBA00004123"/>
    </source>
</evidence>
<keyword evidence="11" id="KW-1185">Reference proteome</keyword>
<sequence length="1248" mass="137147">MDGVAQMAHQKGPASNHSAISYHSEESSPFSSYDATIPVMETSGQDVLELEMNHDGEYLDTREFGRADYQGPTAGYSDQFTESPYDQMESGPSYENNASFDPAPEQQQQQEEAPPPPPAETPQISIQVGETPIDHKSYSQPPSVELRLVASPGHPMPTVTVGAPPRPPTMYAVKTIPTEKVYTFSRNMGGSRRSGSRNHAKKEPLDPNMVEEEVARNVSQILSLTKQHRAAMEANARPGPIHIPPQQQRTTPPPVINRVVYTCPDCNKQVSSTRNLARHRQSCPATRKFPLPQPLQLPQQQAHCSQPTTPSGLIPSSPSIAAGVVPNMAAVSSVNPQPVTLYVRREEPGYPEWCSPRSSSVSTASSIRDTVSHPPSRDEGSVTVVHTPSHELSFADHLEPHMGHHHDMGYSYHSNGLLDDSQGFPMSMDDERPPSDEMGSGDSGSASRCSDTNGSIGQFQCEACQKSVASLRSLKRHHTTCKPFAQQFPHVLEQENSGSNLANTTCPDCSRQLCSTSNLKRHRATCKAGGNSTDDMTPTSEAGSPAKPNFLECPDRRFVVVQGGANPELEGKFIQVTVGDHLKAQQQAGQQLQRFEPGIQIVQQGMQLGAQPLQQTPPNGHHLPNVIPAHIQQNMQRNLSEGDLPPRSAPPHMTNGPQFPAPIQRSHSTNNYQHYVQPYVNGPSAGHLAMNGHDVLDVGGGKLEEEMSDGPHGPDFEVDEHYGYGFNSATDVSDLDDDLKEKREGEFDPTVNLINGHTFVPNLHHTTPVQSANNNTTLSQQQNSALRAALDTSSPPPRHTVSSHPLPATSFPTTRTSMQPLNSIITTQPLPSDRIVFSSPQSARSENTYYVSHIDAPERHQQTSYSIHQPTQQSSQQHHQQAQFSPQFSPNLQHQLSPGGNRELQAVAATAGREVDLRFQCPECLKTYSCRKNVKRHRMAVHKLTPEEISRTMGSGSATTDFSASSTPSLQSPSGMLLTTSSMMNSPIPSNSQKPWGAQLSPQIKRFQEPRIMTEFAEADTTFSEDAEDPKDEHAGLLDMGMRRVDRRGSQVSPGFPKTMGQRVEPKKTTHQCIHCQKVLSSDYSLRRHRHTCTKILEAQRSISVESEDPMIGQGPRLGTDASRHYFKPIRRPQSTDGGLILDEETIPDSTTQRSSGFDSMVHSPSNMSSPSESGEHHHHLHHHHQPHHLLGPRKRRHSASELSAPVTRHLCQDPENLLQVVVPPGVEATTNYNLPPSHLVDLDQPLF</sequence>
<feature type="compositionally biased region" description="Low complexity" evidence="8">
    <location>
        <begin position="868"/>
        <end position="890"/>
    </location>
</feature>
<feature type="compositionally biased region" description="Polar residues" evidence="8">
    <location>
        <begin position="952"/>
        <end position="962"/>
    </location>
</feature>
<feature type="region of interest" description="Disordered" evidence="8">
    <location>
        <begin position="860"/>
        <end position="898"/>
    </location>
</feature>
<dbReference type="PANTHER" id="PTHR16515">
    <property type="entry name" value="PR DOMAIN ZINC FINGER PROTEIN"/>
    <property type="match status" value="1"/>
</dbReference>
<feature type="compositionally biased region" description="Low complexity" evidence="8">
    <location>
        <begin position="963"/>
        <end position="972"/>
    </location>
</feature>
<feature type="region of interest" description="Disordered" evidence="8">
    <location>
        <begin position="950"/>
        <end position="972"/>
    </location>
</feature>
<proteinExistence type="predicted"/>
<feature type="region of interest" description="Disordered" evidence="8">
    <location>
        <begin position="416"/>
        <end position="451"/>
    </location>
</feature>
<feature type="compositionally biased region" description="Polar residues" evidence="8">
    <location>
        <begin position="302"/>
        <end position="315"/>
    </location>
</feature>